<keyword evidence="3" id="KW-1185">Reference proteome</keyword>
<accession>A0A8J7SGB0</accession>
<proteinExistence type="predicted"/>
<sequence>MTRPLSRGLRERIVAGLADGRDVPRGCPALRCVGGGPAGVCDARQAVRDAGAHLLFLPPYSPDLNPVEMMSAKLKTLVRKAETRTVEETWRRGGTLLHAFPQTNVLATSDTQGKIQSKSDEY</sequence>
<dbReference type="GO" id="GO:0003676">
    <property type="term" value="F:nucleic acid binding"/>
    <property type="evidence" value="ECO:0007669"/>
    <property type="project" value="InterPro"/>
</dbReference>
<dbReference type="Proteomes" id="UP000672602">
    <property type="component" value="Unassembled WGS sequence"/>
</dbReference>
<protein>
    <submittedName>
        <fullName evidence="2">Transposase</fullName>
    </submittedName>
</protein>
<dbReference type="Pfam" id="PF13358">
    <property type="entry name" value="DDE_3"/>
    <property type="match status" value="1"/>
</dbReference>
<dbReference type="EMBL" id="JAGMWN010000001">
    <property type="protein sequence ID" value="MBP5855608.1"/>
    <property type="molecule type" value="Genomic_DNA"/>
</dbReference>
<dbReference type="InterPro" id="IPR036397">
    <property type="entry name" value="RNaseH_sf"/>
</dbReference>
<organism evidence="2 3">
    <name type="scientific">Marivibrio halodurans</name>
    <dbReference type="NCBI Taxonomy" id="2039722"/>
    <lineage>
        <taxon>Bacteria</taxon>
        <taxon>Pseudomonadati</taxon>
        <taxon>Pseudomonadota</taxon>
        <taxon>Alphaproteobacteria</taxon>
        <taxon>Rhodospirillales</taxon>
        <taxon>Rhodospirillaceae</taxon>
        <taxon>Marivibrio</taxon>
    </lineage>
</organism>
<feature type="domain" description="Tc1-like transposase DDE" evidence="1">
    <location>
        <begin position="44"/>
        <end position="88"/>
    </location>
</feature>
<dbReference type="InterPro" id="IPR038717">
    <property type="entry name" value="Tc1-like_DDE_dom"/>
</dbReference>
<evidence type="ECO:0000259" key="1">
    <source>
        <dbReference type="Pfam" id="PF13358"/>
    </source>
</evidence>
<name>A0A8J7SGB0_9PROT</name>
<dbReference type="AlphaFoldDB" id="A0A8J7SGB0"/>
<comment type="caution">
    <text evidence="2">The sequence shown here is derived from an EMBL/GenBank/DDBJ whole genome shotgun (WGS) entry which is preliminary data.</text>
</comment>
<evidence type="ECO:0000313" key="3">
    <source>
        <dbReference type="Proteomes" id="UP000672602"/>
    </source>
</evidence>
<evidence type="ECO:0000313" key="2">
    <source>
        <dbReference type="EMBL" id="MBP5855608.1"/>
    </source>
</evidence>
<reference evidence="2" key="1">
    <citation type="submission" date="2021-04" db="EMBL/GenBank/DDBJ databases">
        <authorList>
            <person name="Zhang D.-C."/>
        </authorList>
    </citation>
    <scope>NUCLEOTIDE SEQUENCE</scope>
    <source>
        <strain evidence="2">CGMCC 1.15697</strain>
    </source>
</reference>
<gene>
    <name evidence="2" type="ORF">KAJ83_01200</name>
</gene>
<dbReference type="Gene3D" id="3.30.420.10">
    <property type="entry name" value="Ribonuclease H-like superfamily/Ribonuclease H"/>
    <property type="match status" value="1"/>
</dbReference>